<name>A0A2A5W8N6_9GAMM</name>
<evidence type="ECO:0000256" key="1">
    <source>
        <dbReference type="ARBA" id="ARBA00010875"/>
    </source>
</evidence>
<keyword evidence="8" id="KW-0698">rRNA processing</keyword>
<keyword evidence="7 8" id="KW-0862">Zinc</keyword>
<dbReference type="Gene3D" id="3.40.390.30">
    <property type="entry name" value="Metalloproteases ('zincins'), catalytic domain"/>
    <property type="match status" value="1"/>
</dbReference>
<dbReference type="SUPFAM" id="SSF55486">
    <property type="entry name" value="Metalloproteases ('zincins'), catalytic domain"/>
    <property type="match status" value="1"/>
</dbReference>
<evidence type="ECO:0000313" key="9">
    <source>
        <dbReference type="EMBL" id="PDH32658.1"/>
    </source>
</evidence>
<keyword evidence="5 8" id="KW-0255">Endonuclease</keyword>
<comment type="function">
    <text evidence="8">Single strand-specific metallo-endoribonuclease involved in late-stage 70S ribosome quality control and in maturation of the 3' terminus of the 16S rRNA.</text>
</comment>
<evidence type="ECO:0000256" key="2">
    <source>
        <dbReference type="ARBA" id="ARBA00022517"/>
    </source>
</evidence>
<dbReference type="Proteomes" id="UP000219329">
    <property type="component" value="Unassembled WGS sequence"/>
</dbReference>
<keyword evidence="3 8" id="KW-0540">Nuclease</keyword>
<organism evidence="9 10">
    <name type="scientific">OM182 bacterium MED-G28</name>
    <dbReference type="NCBI Taxonomy" id="1986256"/>
    <lineage>
        <taxon>Bacteria</taxon>
        <taxon>Pseudomonadati</taxon>
        <taxon>Pseudomonadota</taxon>
        <taxon>Gammaproteobacteria</taxon>
        <taxon>OMG group</taxon>
        <taxon>OM182 clade</taxon>
    </lineage>
</organism>
<evidence type="ECO:0000313" key="10">
    <source>
        <dbReference type="Proteomes" id="UP000219329"/>
    </source>
</evidence>
<dbReference type="GO" id="GO:0005737">
    <property type="term" value="C:cytoplasm"/>
    <property type="evidence" value="ECO:0007669"/>
    <property type="project" value="UniProtKB-SubCell"/>
</dbReference>
<keyword evidence="6 8" id="KW-0378">Hydrolase</keyword>
<dbReference type="HAMAP" id="MF_00009">
    <property type="entry name" value="Endoribonucl_YbeY"/>
    <property type="match status" value="1"/>
</dbReference>
<keyword evidence="2 8" id="KW-0690">Ribosome biogenesis</keyword>
<dbReference type="InterPro" id="IPR002036">
    <property type="entry name" value="YbeY"/>
</dbReference>
<accession>A0A2A5W8N6</accession>
<feature type="binding site" evidence="8">
    <location>
        <position position="155"/>
    </location>
    <ligand>
        <name>Zn(2+)</name>
        <dbReference type="ChEBI" id="CHEBI:29105"/>
        <note>catalytic</note>
    </ligand>
</feature>
<comment type="similarity">
    <text evidence="1 8">Belongs to the endoribonuclease YbeY family.</text>
</comment>
<feature type="binding site" evidence="8">
    <location>
        <position position="159"/>
    </location>
    <ligand>
        <name>Zn(2+)</name>
        <dbReference type="ChEBI" id="CHEBI:29105"/>
        <note>catalytic</note>
    </ligand>
</feature>
<protein>
    <recommendedName>
        <fullName evidence="8">Endoribonuclease YbeY</fullName>
        <ecNumber evidence="8">3.1.-.-</ecNumber>
    </recommendedName>
</protein>
<feature type="binding site" evidence="8">
    <location>
        <position position="165"/>
    </location>
    <ligand>
        <name>Zn(2+)</name>
        <dbReference type="ChEBI" id="CHEBI:29105"/>
        <note>catalytic</note>
    </ligand>
</feature>
<proteinExistence type="inferred from homology"/>
<dbReference type="Pfam" id="PF02130">
    <property type="entry name" value="YbeY"/>
    <property type="match status" value="1"/>
</dbReference>
<dbReference type="GO" id="GO:0004521">
    <property type="term" value="F:RNA endonuclease activity"/>
    <property type="evidence" value="ECO:0007669"/>
    <property type="project" value="UniProtKB-UniRule"/>
</dbReference>
<keyword evidence="8" id="KW-0963">Cytoplasm</keyword>
<comment type="caution">
    <text evidence="9">The sequence shown here is derived from an EMBL/GenBank/DDBJ whole genome shotgun (WGS) entry which is preliminary data.</text>
</comment>
<dbReference type="GO" id="GO:0008270">
    <property type="term" value="F:zinc ion binding"/>
    <property type="evidence" value="ECO:0007669"/>
    <property type="project" value="UniProtKB-UniRule"/>
</dbReference>
<evidence type="ECO:0000256" key="3">
    <source>
        <dbReference type="ARBA" id="ARBA00022722"/>
    </source>
</evidence>
<dbReference type="EC" id="3.1.-.-" evidence="8"/>
<gene>
    <name evidence="8" type="primary">ybeY</name>
    <name evidence="9" type="ORF">CNF02_11255</name>
</gene>
<evidence type="ECO:0000256" key="6">
    <source>
        <dbReference type="ARBA" id="ARBA00022801"/>
    </source>
</evidence>
<dbReference type="PANTHER" id="PTHR46986:SF1">
    <property type="entry name" value="ENDORIBONUCLEASE YBEY, CHLOROPLASTIC"/>
    <property type="match status" value="1"/>
</dbReference>
<comment type="subcellular location">
    <subcellularLocation>
        <location evidence="8">Cytoplasm</location>
    </subcellularLocation>
</comment>
<dbReference type="AlphaFoldDB" id="A0A2A5W8N6"/>
<dbReference type="NCBIfam" id="TIGR00043">
    <property type="entry name" value="rRNA maturation RNase YbeY"/>
    <property type="match status" value="1"/>
</dbReference>
<dbReference type="EMBL" id="NTJZ01000014">
    <property type="protein sequence ID" value="PDH32658.1"/>
    <property type="molecule type" value="Genomic_DNA"/>
</dbReference>
<dbReference type="PANTHER" id="PTHR46986">
    <property type="entry name" value="ENDORIBONUCLEASE YBEY, CHLOROPLASTIC"/>
    <property type="match status" value="1"/>
</dbReference>
<dbReference type="GO" id="GO:0004222">
    <property type="term" value="F:metalloendopeptidase activity"/>
    <property type="evidence" value="ECO:0007669"/>
    <property type="project" value="InterPro"/>
</dbReference>
<sequence length="194" mass="21690">MPKTWYVIGSCKKLSRPMINSTTAQSLRSLVRTPRNLMNATIELTNASAASWTPDIQDCRLWINKALQEISSGKNYTISLRFVNKDESSQLNSEYRGKYRATNVLSFPTNFTTEMLAGLDSIPLGDIVICPQIVSEEAELQSKLLKAHWAHLMIHGVLHLSGFDHESDAAAAQMESYEINTLEKLGFPNPYLIG</sequence>
<evidence type="ECO:0000256" key="5">
    <source>
        <dbReference type="ARBA" id="ARBA00022759"/>
    </source>
</evidence>
<dbReference type="PROSITE" id="PS01306">
    <property type="entry name" value="UPF0054"/>
    <property type="match status" value="1"/>
</dbReference>
<dbReference type="InterPro" id="IPR020549">
    <property type="entry name" value="YbeY_CS"/>
</dbReference>
<evidence type="ECO:0000256" key="8">
    <source>
        <dbReference type="HAMAP-Rule" id="MF_00009"/>
    </source>
</evidence>
<evidence type="ECO:0000256" key="4">
    <source>
        <dbReference type="ARBA" id="ARBA00022723"/>
    </source>
</evidence>
<dbReference type="InterPro" id="IPR023091">
    <property type="entry name" value="MetalPrtase_cat_dom_sf_prd"/>
</dbReference>
<evidence type="ECO:0000256" key="7">
    <source>
        <dbReference type="ARBA" id="ARBA00022833"/>
    </source>
</evidence>
<comment type="cofactor">
    <cofactor evidence="8">
        <name>Zn(2+)</name>
        <dbReference type="ChEBI" id="CHEBI:29105"/>
    </cofactor>
    <text evidence="8">Binds 1 zinc ion.</text>
</comment>
<dbReference type="GO" id="GO:0006364">
    <property type="term" value="P:rRNA processing"/>
    <property type="evidence" value="ECO:0007669"/>
    <property type="project" value="UniProtKB-UniRule"/>
</dbReference>
<keyword evidence="4 8" id="KW-0479">Metal-binding</keyword>
<reference evidence="9 10" key="1">
    <citation type="submission" date="2017-08" db="EMBL/GenBank/DDBJ databases">
        <title>Fine stratification of microbial communities through a metagenomic profile of the photic zone.</title>
        <authorList>
            <person name="Haro-Moreno J.M."/>
            <person name="Lopez-Perez M."/>
            <person name="De La Torre J."/>
            <person name="Picazo A."/>
            <person name="Camacho A."/>
            <person name="Rodriguez-Valera F."/>
        </authorList>
    </citation>
    <scope>NUCLEOTIDE SEQUENCE [LARGE SCALE GENOMIC DNA]</scope>
    <source>
        <strain evidence="9">MED-G28</strain>
    </source>
</reference>